<dbReference type="PROSITE" id="PS50943">
    <property type="entry name" value="HTH_CROC1"/>
    <property type="match status" value="1"/>
</dbReference>
<dbReference type="GO" id="GO:0003700">
    <property type="term" value="F:DNA-binding transcription factor activity"/>
    <property type="evidence" value="ECO:0007669"/>
    <property type="project" value="TreeGrafter"/>
</dbReference>
<dbReference type="InterPro" id="IPR050807">
    <property type="entry name" value="TransReg_Diox_bact_type"/>
</dbReference>
<gene>
    <name evidence="3" type="ORF">K8V56_20105</name>
</gene>
<reference evidence="3" key="2">
    <citation type="submission" date="2021-09" db="EMBL/GenBank/DDBJ databases">
        <authorList>
            <person name="Gilroy R."/>
        </authorList>
    </citation>
    <scope>NUCLEOTIDE SEQUENCE</scope>
    <source>
        <strain evidence="3">CHK171-7178</strain>
    </source>
</reference>
<evidence type="ECO:0000313" key="3">
    <source>
        <dbReference type="EMBL" id="HJF34072.1"/>
    </source>
</evidence>
<dbReference type="PANTHER" id="PTHR46797:SF1">
    <property type="entry name" value="METHYLPHOSPHONATE SYNTHASE"/>
    <property type="match status" value="1"/>
</dbReference>
<evidence type="ECO:0000259" key="2">
    <source>
        <dbReference type="PROSITE" id="PS50943"/>
    </source>
</evidence>
<dbReference type="SMART" id="SM00530">
    <property type="entry name" value="HTH_XRE"/>
    <property type="match status" value="1"/>
</dbReference>
<dbReference type="Gene3D" id="1.25.40.10">
    <property type="entry name" value="Tetratricopeptide repeat domain"/>
    <property type="match status" value="1"/>
</dbReference>
<dbReference type="InterPro" id="IPR010982">
    <property type="entry name" value="Lambda_DNA-bd_dom_sf"/>
</dbReference>
<organism evidence="3 4">
    <name type="scientific">Sporosarcina psychrophila</name>
    <name type="common">Bacillus psychrophilus</name>
    <dbReference type="NCBI Taxonomy" id="1476"/>
    <lineage>
        <taxon>Bacteria</taxon>
        <taxon>Bacillati</taxon>
        <taxon>Bacillota</taxon>
        <taxon>Bacilli</taxon>
        <taxon>Bacillales</taxon>
        <taxon>Caryophanaceae</taxon>
        <taxon>Sporosarcina</taxon>
    </lineage>
</organism>
<dbReference type="Pfam" id="PF12844">
    <property type="entry name" value="HTH_19"/>
    <property type="match status" value="1"/>
</dbReference>
<dbReference type="GO" id="GO:0005829">
    <property type="term" value="C:cytosol"/>
    <property type="evidence" value="ECO:0007669"/>
    <property type="project" value="TreeGrafter"/>
</dbReference>
<evidence type="ECO:0000313" key="4">
    <source>
        <dbReference type="Proteomes" id="UP000698173"/>
    </source>
</evidence>
<dbReference type="InterPro" id="IPR011990">
    <property type="entry name" value="TPR-like_helical_dom_sf"/>
</dbReference>
<proteinExistence type="predicted"/>
<dbReference type="InterPro" id="IPR001387">
    <property type="entry name" value="Cro/C1-type_HTH"/>
</dbReference>
<sequence length="416" mass="48228">MMKTSEVRLIETLGERIRKIRKQQKLTLEALAGNELTKGMLSLIENNKANPSMESLSYIAERLGVEVTELLEEVSTQELREILEQTEKLYNTGLVALTDEYAQLISIIEPYAEKLTQGYESARLLEMYSFCLYYEKAEGWQEIADRAACIYERMNIIPRRAAIGIFRAMVKFTEHNYTVALEFLLQERSEIEATNTFIDPITRLDFDYTEAVLHFAVGDSEAAIRVMASAFKFSKEQQVFYRIDHLYRLAAAHAMMKVDEIEYTYYVKKLAQYGDFAEDKEALFFTEFSEVHYLNSYKKSYKEALLLLEKLQEKKDTPDEYIPFLNLEKGKSLYGIGQYKEAIAFLEKVTIADYIHHPFDLSSLYEHDAYEALCQLKIGNSSEASRLIQIAVDNISLMPHTPYKDFIMETYELITN</sequence>
<keyword evidence="1" id="KW-0238">DNA-binding</keyword>
<accession>A0A921G3F9</accession>
<protein>
    <submittedName>
        <fullName evidence="3">Helix-turn-helix transcriptional regulator</fullName>
    </submittedName>
</protein>
<dbReference type="SUPFAM" id="SSF47413">
    <property type="entry name" value="lambda repressor-like DNA-binding domains"/>
    <property type="match status" value="1"/>
</dbReference>
<reference evidence="3" key="1">
    <citation type="journal article" date="2021" name="PeerJ">
        <title>Extensive microbial diversity within the chicken gut microbiome revealed by metagenomics and culture.</title>
        <authorList>
            <person name="Gilroy R."/>
            <person name="Ravi A."/>
            <person name="Getino M."/>
            <person name="Pursley I."/>
            <person name="Horton D.L."/>
            <person name="Alikhan N.F."/>
            <person name="Baker D."/>
            <person name="Gharbi K."/>
            <person name="Hall N."/>
            <person name="Watson M."/>
            <person name="Adriaenssens E.M."/>
            <person name="Foster-Nyarko E."/>
            <person name="Jarju S."/>
            <person name="Secka A."/>
            <person name="Antonio M."/>
            <person name="Oren A."/>
            <person name="Chaudhuri R.R."/>
            <person name="La Ragione R."/>
            <person name="Hildebrand F."/>
            <person name="Pallen M.J."/>
        </authorList>
    </citation>
    <scope>NUCLEOTIDE SEQUENCE</scope>
    <source>
        <strain evidence="3">CHK171-7178</strain>
    </source>
</reference>
<dbReference type="GO" id="GO:0003677">
    <property type="term" value="F:DNA binding"/>
    <property type="evidence" value="ECO:0007669"/>
    <property type="project" value="UniProtKB-KW"/>
</dbReference>
<comment type="caution">
    <text evidence="3">The sequence shown here is derived from an EMBL/GenBank/DDBJ whole genome shotgun (WGS) entry which is preliminary data.</text>
</comment>
<dbReference type="PANTHER" id="PTHR46797">
    <property type="entry name" value="HTH-TYPE TRANSCRIPTIONAL REGULATOR"/>
    <property type="match status" value="1"/>
</dbReference>
<evidence type="ECO:0000256" key="1">
    <source>
        <dbReference type="ARBA" id="ARBA00023125"/>
    </source>
</evidence>
<feature type="domain" description="HTH cro/C1-type" evidence="2">
    <location>
        <begin position="17"/>
        <end position="70"/>
    </location>
</feature>
<dbReference type="CDD" id="cd00093">
    <property type="entry name" value="HTH_XRE"/>
    <property type="match status" value="1"/>
</dbReference>
<dbReference type="AlphaFoldDB" id="A0A921G3F9"/>
<dbReference type="Proteomes" id="UP000698173">
    <property type="component" value="Unassembled WGS sequence"/>
</dbReference>
<name>A0A921G3F9_SPOPS</name>
<dbReference type="EMBL" id="DYWT01000302">
    <property type="protein sequence ID" value="HJF34072.1"/>
    <property type="molecule type" value="Genomic_DNA"/>
</dbReference>